<dbReference type="PANTHER" id="PTHR47165:SF4">
    <property type="entry name" value="OS03G0429900 PROTEIN"/>
    <property type="match status" value="1"/>
</dbReference>
<proteinExistence type="predicted"/>
<evidence type="ECO:0000313" key="2">
    <source>
        <dbReference type="EMBL" id="KAG2310611.1"/>
    </source>
</evidence>
<dbReference type="EMBL" id="JAAMPC010000005">
    <property type="protein sequence ID" value="KAG2310611.1"/>
    <property type="molecule type" value="Genomic_DNA"/>
</dbReference>
<feature type="compositionally biased region" description="Acidic residues" evidence="1">
    <location>
        <begin position="128"/>
        <end position="142"/>
    </location>
</feature>
<evidence type="ECO:0008006" key="4">
    <source>
        <dbReference type="Google" id="ProtNLM"/>
    </source>
</evidence>
<reference evidence="2 3" key="1">
    <citation type="submission" date="2020-02" db="EMBL/GenBank/DDBJ databases">
        <authorList>
            <person name="Ma Q."/>
            <person name="Huang Y."/>
            <person name="Song X."/>
            <person name="Pei D."/>
        </authorList>
    </citation>
    <scope>NUCLEOTIDE SEQUENCE [LARGE SCALE GENOMIC DNA]</scope>
    <source>
        <strain evidence="2">Sxm20200214</strain>
        <tissue evidence="2">Leaf</tissue>
    </source>
</reference>
<dbReference type="AlphaFoldDB" id="A0A8X7VG55"/>
<organism evidence="2 3">
    <name type="scientific">Brassica carinata</name>
    <name type="common">Ethiopian mustard</name>
    <name type="synonym">Abyssinian cabbage</name>
    <dbReference type="NCBI Taxonomy" id="52824"/>
    <lineage>
        <taxon>Eukaryota</taxon>
        <taxon>Viridiplantae</taxon>
        <taxon>Streptophyta</taxon>
        <taxon>Embryophyta</taxon>
        <taxon>Tracheophyta</taxon>
        <taxon>Spermatophyta</taxon>
        <taxon>Magnoliopsida</taxon>
        <taxon>eudicotyledons</taxon>
        <taxon>Gunneridae</taxon>
        <taxon>Pentapetalae</taxon>
        <taxon>rosids</taxon>
        <taxon>malvids</taxon>
        <taxon>Brassicales</taxon>
        <taxon>Brassicaceae</taxon>
        <taxon>Brassiceae</taxon>
        <taxon>Brassica</taxon>
    </lineage>
</organism>
<dbReference type="SUPFAM" id="SSF50249">
    <property type="entry name" value="Nucleic acid-binding proteins"/>
    <property type="match status" value="1"/>
</dbReference>
<keyword evidence="3" id="KW-1185">Reference proteome</keyword>
<accession>A0A8X7VG55</accession>
<dbReference type="PANTHER" id="PTHR47165">
    <property type="entry name" value="OS03G0429900 PROTEIN"/>
    <property type="match status" value="1"/>
</dbReference>
<evidence type="ECO:0000256" key="1">
    <source>
        <dbReference type="SAM" id="MobiDB-lite"/>
    </source>
</evidence>
<comment type="caution">
    <text evidence="2">The sequence shown here is derived from an EMBL/GenBank/DDBJ whole genome shotgun (WGS) entry which is preliminary data.</text>
</comment>
<dbReference type="Proteomes" id="UP000886595">
    <property type="component" value="Unassembled WGS sequence"/>
</dbReference>
<gene>
    <name evidence="2" type="ORF">Bca52824_022168</name>
</gene>
<dbReference type="Gene3D" id="2.40.50.140">
    <property type="entry name" value="Nucleic acid-binding proteins"/>
    <property type="match status" value="1"/>
</dbReference>
<protein>
    <recommendedName>
        <fullName evidence="4">Replication factor A C-terminal domain-containing protein</fullName>
    </recommendedName>
</protein>
<feature type="region of interest" description="Disordered" evidence="1">
    <location>
        <begin position="128"/>
        <end position="160"/>
    </location>
</feature>
<name>A0A8X7VG55_BRACI</name>
<dbReference type="InterPro" id="IPR012340">
    <property type="entry name" value="NA-bd_OB-fold"/>
</dbReference>
<sequence>MRRLRLETMTVAELNAFVVNAASQEIDFLCTGRVVRVDTDNGWCYVACSKWSKKLQHTASAFACGRCNNSHSVGVFRYLEVAIADDTAEGTFFWFDGVMTKLHSLRSSEAVQSLDTSIVDELGPVLVDDADDNGGNNEDDDNMPPGKPSPDEYESGRATGNVHQQMLSRVRPVLRVRRRAAHSRSWSRRRALLHIDHHFLFRQPDHRVFGNLQQHELHRWPLFKKLNSS</sequence>
<evidence type="ECO:0000313" key="3">
    <source>
        <dbReference type="Proteomes" id="UP000886595"/>
    </source>
</evidence>